<comment type="caution">
    <text evidence="2">The sequence shown here is derived from an EMBL/GenBank/DDBJ whole genome shotgun (WGS) entry which is preliminary data.</text>
</comment>
<sequence length="378" mass="41523">MSQCFGRILSSATMQQWLSLTAFNHFPTPASTQWMLEPDGETSPPHNIVANADIDMLMSIHEWNTKPQLCLIFGAEDVARYQFICRAPFKIGNRTFLAEGITGEQHIYAIKDMARGQELVCSDQALKETFTEADLVSLYRFSFEIERARNRLDLNVGAADITGDHVVPNHIHPNRSEPRLGPVNQPDGAWTTNRHPAGVHGGLGGTFVANAPTHYNTTTWPPQETMITYWDNLMSSRYALELKRIYGVPGSEHTGYPYATLNIGSPNTPIGPPIMFLSNESSTASSVRATRRDEFGEEKTIYSVPTGEITMGTICMQGESSAMGAKGGSHANAAELVSPRNYEVESTSVQLTPVRGNEQAADDTPVKSEEGNDEKGKN</sequence>
<protein>
    <submittedName>
        <fullName evidence="2">Uncharacterized protein</fullName>
    </submittedName>
</protein>
<evidence type="ECO:0000313" key="2">
    <source>
        <dbReference type="EMBL" id="KAH0859932.1"/>
    </source>
</evidence>
<organism evidence="2 3">
    <name type="scientific">Brassica napus</name>
    <name type="common">Rape</name>
    <dbReference type="NCBI Taxonomy" id="3708"/>
    <lineage>
        <taxon>Eukaryota</taxon>
        <taxon>Viridiplantae</taxon>
        <taxon>Streptophyta</taxon>
        <taxon>Embryophyta</taxon>
        <taxon>Tracheophyta</taxon>
        <taxon>Spermatophyta</taxon>
        <taxon>Magnoliopsida</taxon>
        <taxon>eudicotyledons</taxon>
        <taxon>Gunneridae</taxon>
        <taxon>Pentapetalae</taxon>
        <taxon>rosids</taxon>
        <taxon>malvids</taxon>
        <taxon>Brassicales</taxon>
        <taxon>Brassicaceae</taxon>
        <taxon>Brassiceae</taxon>
        <taxon>Brassica</taxon>
    </lineage>
</organism>
<proteinExistence type="predicted"/>
<name>A0ABQ7XXC9_BRANA</name>
<evidence type="ECO:0000256" key="1">
    <source>
        <dbReference type="SAM" id="MobiDB-lite"/>
    </source>
</evidence>
<evidence type="ECO:0000313" key="3">
    <source>
        <dbReference type="Proteomes" id="UP000824890"/>
    </source>
</evidence>
<accession>A0ABQ7XXC9</accession>
<gene>
    <name evidence="2" type="ORF">HID58_088193</name>
</gene>
<feature type="compositionally biased region" description="Basic and acidic residues" evidence="1">
    <location>
        <begin position="364"/>
        <end position="378"/>
    </location>
</feature>
<reference evidence="2 3" key="1">
    <citation type="submission" date="2021-05" db="EMBL/GenBank/DDBJ databases">
        <title>Genome Assembly of Synthetic Allotetraploid Brassica napus Reveals Homoeologous Exchanges between Subgenomes.</title>
        <authorList>
            <person name="Davis J.T."/>
        </authorList>
    </citation>
    <scope>NUCLEOTIDE SEQUENCE [LARGE SCALE GENOMIC DNA]</scope>
    <source>
        <strain evidence="3">cv. Da-Ae</strain>
        <tissue evidence="2">Seedling</tissue>
    </source>
</reference>
<dbReference type="EMBL" id="JAGKQM010000019">
    <property type="protein sequence ID" value="KAH0859932.1"/>
    <property type="molecule type" value="Genomic_DNA"/>
</dbReference>
<feature type="region of interest" description="Disordered" evidence="1">
    <location>
        <begin position="338"/>
        <end position="378"/>
    </location>
</feature>
<keyword evidence="3" id="KW-1185">Reference proteome</keyword>
<dbReference type="Proteomes" id="UP000824890">
    <property type="component" value="Unassembled WGS sequence"/>
</dbReference>